<reference evidence="9" key="2">
    <citation type="journal article" date="2023" name="Plants (Basel)">
        <title>Annotation of the Turnera subulata (Passifloraceae) Draft Genome Reveals the S-Locus Evolved after the Divergence of Turneroideae from Passifloroideae in a Stepwise Manner.</title>
        <authorList>
            <person name="Henning P.M."/>
            <person name="Roalson E.H."/>
            <person name="Mir W."/>
            <person name="McCubbin A.G."/>
            <person name="Shore J.S."/>
        </authorList>
    </citation>
    <scope>NUCLEOTIDE SEQUENCE</scope>
    <source>
        <strain evidence="9">F60SS</strain>
    </source>
</reference>
<keyword evidence="5 6" id="KW-0472">Membrane</keyword>
<dbReference type="PANTHER" id="PTHR31218">
    <property type="entry name" value="WAT1-RELATED PROTEIN"/>
    <property type="match status" value="1"/>
</dbReference>
<keyword evidence="3 6" id="KW-0812">Transmembrane</keyword>
<dbReference type="GO" id="GO:0022857">
    <property type="term" value="F:transmembrane transporter activity"/>
    <property type="evidence" value="ECO:0007669"/>
    <property type="project" value="InterPro"/>
</dbReference>
<dbReference type="InterPro" id="IPR030184">
    <property type="entry name" value="WAT1-related"/>
</dbReference>
<evidence type="ECO:0000313" key="9">
    <source>
        <dbReference type="EMBL" id="KAJ4849762.1"/>
    </source>
</evidence>
<sequence length="364" mass="39761">MGGRAVMPYLLPLLPYAAMVAHVCFDVGVSALSKAAMSKGMSHFVFVVYSNALATLLFFPSSFIYLRLRRKMPPITFSLLCNFFLLSFFGVTLLQNCLYTGLNYSSPTLAASINQLGPAFTFLLAVIFRLESLDLRSSRSQIKILGTLVLISGALIVVLYKGPPLGVTTTHSSYKEPTPLIALKTTDKWLIGAIFFVVANLSASMFTIFQAVILKEYPSQMIMISFYLLFGALQSAVVSLIAERNLNAWKLRPGIELTAIIYAAACAMVSYSAVAWTIQKKGPLFVAIFQPLGIAIAAFLSCIFLGETLHVGSIVGAVVIVAGFYGVMWAQSREEKQIELNNAHQRQQVSSSEETPLLGSHRDV</sequence>
<evidence type="ECO:0000313" key="10">
    <source>
        <dbReference type="Proteomes" id="UP001141552"/>
    </source>
</evidence>
<dbReference type="Proteomes" id="UP001141552">
    <property type="component" value="Unassembled WGS sequence"/>
</dbReference>
<keyword evidence="10" id="KW-1185">Reference proteome</keyword>
<keyword evidence="4 6" id="KW-1133">Transmembrane helix</keyword>
<dbReference type="InterPro" id="IPR037185">
    <property type="entry name" value="EmrE-like"/>
</dbReference>
<comment type="similarity">
    <text evidence="2 6">Belongs to the drug/metabolite transporter (DMT) superfamily. Plant drug/metabolite exporter (P-DME) (TC 2.A.7.4) family.</text>
</comment>
<evidence type="ECO:0000256" key="3">
    <source>
        <dbReference type="ARBA" id="ARBA00022692"/>
    </source>
</evidence>
<dbReference type="EMBL" id="JAKUCV010000498">
    <property type="protein sequence ID" value="KAJ4849762.1"/>
    <property type="molecule type" value="Genomic_DNA"/>
</dbReference>
<gene>
    <name evidence="9" type="ORF">Tsubulata_048282</name>
</gene>
<feature type="compositionally biased region" description="Polar residues" evidence="7">
    <location>
        <begin position="342"/>
        <end position="354"/>
    </location>
</feature>
<feature type="transmembrane region" description="Helical" evidence="6">
    <location>
        <begin position="44"/>
        <end position="65"/>
    </location>
</feature>
<feature type="region of interest" description="Disordered" evidence="7">
    <location>
        <begin position="342"/>
        <end position="364"/>
    </location>
</feature>
<feature type="transmembrane region" description="Helical" evidence="6">
    <location>
        <begin position="9"/>
        <end position="32"/>
    </location>
</feature>
<dbReference type="GO" id="GO:0016020">
    <property type="term" value="C:membrane"/>
    <property type="evidence" value="ECO:0007669"/>
    <property type="project" value="UniProtKB-SubCell"/>
</dbReference>
<feature type="transmembrane region" description="Helical" evidence="6">
    <location>
        <begin position="254"/>
        <end position="277"/>
    </location>
</feature>
<proteinExistence type="inferred from homology"/>
<dbReference type="OrthoDB" id="1728340at2759"/>
<dbReference type="InterPro" id="IPR000620">
    <property type="entry name" value="EamA_dom"/>
</dbReference>
<protein>
    <recommendedName>
        <fullName evidence="6">WAT1-related protein</fullName>
    </recommendedName>
</protein>
<feature type="transmembrane region" description="Helical" evidence="6">
    <location>
        <begin position="108"/>
        <end position="130"/>
    </location>
</feature>
<evidence type="ECO:0000256" key="5">
    <source>
        <dbReference type="ARBA" id="ARBA00023136"/>
    </source>
</evidence>
<evidence type="ECO:0000259" key="8">
    <source>
        <dbReference type="Pfam" id="PF00892"/>
    </source>
</evidence>
<evidence type="ECO:0000256" key="1">
    <source>
        <dbReference type="ARBA" id="ARBA00004141"/>
    </source>
</evidence>
<evidence type="ECO:0000256" key="6">
    <source>
        <dbReference type="RuleBase" id="RU363077"/>
    </source>
</evidence>
<evidence type="ECO:0000256" key="7">
    <source>
        <dbReference type="SAM" id="MobiDB-lite"/>
    </source>
</evidence>
<feature type="transmembrane region" description="Helical" evidence="6">
    <location>
        <begin position="312"/>
        <end position="330"/>
    </location>
</feature>
<feature type="transmembrane region" description="Helical" evidence="6">
    <location>
        <begin position="284"/>
        <end position="306"/>
    </location>
</feature>
<reference evidence="9" key="1">
    <citation type="submission" date="2022-02" db="EMBL/GenBank/DDBJ databases">
        <authorList>
            <person name="Henning P.M."/>
            <person name="McCubbin A.G."/>
            <person name="Shore J.S."/>
        </authorList>
    </citation>
    <scope>NUCLEOTIDE SEQUENCE</scope>
    <source>
        <strain evidence="9">F60SS</strain>
        <tissue evidence="9">Leaves</tissue>
    </source>
</reference>
<feature type="domain" description="EamA" evidence="8">
    <location>
        <begin position="191"/>
        <end position="328"/>
    </location>
</feature>
<name>A0A9Q0GH29_9ROSI</name>
<comment type="subcellular location">
    <subcellularLocation>
        <location evidence="1 6">Membrane</location>
        <topology evidence="1 6">Multi-pass membrane protein</topology>
    </subcellularLocation>
</comment>
<comment type="caution">
    <text evidence="9">The sequence shown here is derived from an EMBL/GenBank/DDBJ whole genome shotgun (WGS) entry which is preliminary data.</text>
</comment>
<feature type="domain" description="EamA" evidence="8">
    <location>
        <begin position="30"/>
        <end position="158"/>
    </location>
</feature>
<feature type="transmembrane region" description="Helical" evidence="6">
    <location>
        <begin position="142"/>
        <end position="160"/>
    </location>
</feature>
<dbReference type="Pfam" id="PF00892">
    <property type="entry name" value="EamA"/>
    <property type="match status" value="2"/>
</dbReference>
<feature type="transmembrane region" description="Helical" evidence="6">
    <location>
        <begin position="221"/>
        <end position="242"/>
    </location>
</feature>
<organism evidence="9 10">
    <name type="scientific">Turnera subulata</name>
    <dbReference type="NCBI Taxonomy" id="218843"/>
    <lineage>
        <taxon>Eukaryota</taxon>
        <taxon>Viridiplantae</taxon>
        <taxon>Streptophyta</taxon>
        <taxon>Embryophyta</taxon>
        <taxon>Tracheophyta</taxon>
        <taxon>Spermatophyta</taxon>
        <taxon>Magnoliopsida</taxon>
        <taxon>eudicotyledons</taxon>
        <taxon>Gunneridae</taxon>
        <taxon>Pentapetalae</taxon>
        <taxon>rosids</taxon>
        <taxon>fabids</taxon>
        <taxon>Malpighiales</taxon>
        <taxon>Passifloraceae</taxon>
        <taxon>Turnera</taxon>
    </lineage>
</organism>
<dbReference type="SUPFAM" id="SSF103481">
    <property type="entry name" value="Multidrug resistance efflux transporter EmrE"/>
    <property type="match status" value="2"/>
</dbReference>
<evidence type="ECO:0000256" key="2">
    <source>
        <dbReference type="ARBA" id="ARBA00007635"/>
    </source>
</evidence>
<accession>A0A9Q0GH29</accession>
<evidence type="ECO:0000256" key="4">
    <source>
        <dbReference type="ARBA" id="ARBA00022989"/>
    </source>
</evidence>
<feature type="transmembrane region" description="Helical" evidence="6">
    <location>
        <begin position="77"/>
        <end position="102"/>
    </location>
</feature>
<feature type="transmembrane region" description="Helical" evidence="6">
    <location>
        <begin position="189"/>
        <end position="209"/>
    </location>
</feature>
<dbReference type="AlphaFoldDB" id="A0A9Q0GH29"/>